<dbReference type="AlphaFoldDB" id="A0A1R1YFM2"/>
<proteinExistence type="inferred from homology"/>
<evidence type="ECO:0000256" key="8">
    <source>
        <dbReference type="ARBA" id="ARBA00048116"/>
    </source>
</evidence>
<dbReference type="GO" id="GO:0006221">
    <property type="term" value="P:pyrimidine nucleotide biosynthetic process"/>
    <property type="evidence" value="ECO:0007669"/>
    <property type="project" value="UniProtKB-KW"/>
</dbReference>
<dbReference type="GO" id="GO:0019205">
    <property type="term" value="F:nucleobase-containing compound kinase activity"/>
    <property type="evidence" value="ECO:0007669"/>
    <property type="project" value="InterPro"/>
</dbReference>
<evidence type="ECO:0000256" key="11">
    <source>
        <dbReference type="SAM" id="Phobius"/>
    </source>
</evidence>
<gene>
    <name evidence="12" type="ORF">AYI70_g709</name>
</gene>
<comment type="similarity">
    <text evidence="9">Belongs to the adenylate kinase family.</text>
</comment>
<sequence length="357" mass="39347">MYSSRLFSTSLKRFQPSKAATASSTFFKQGFAYSQTNAYSSVKFSTKKNYEQEKLKFEKAKQEQKLKAAKKGGLPSVPAMLAFMSLILGGAIAYNASQNFNDEINEKNKAIAKAASASASAPAPDSASAPDSAPDHKSPSTQSPTIDYNISPSERFTPEEIAAFPFKEKKIIFVLGGPGSGKGTNSQFLVKDFGFVHLSAGDLLRAERQRDGSKVGELISDYIKNGLIVPYEITISLLRDAIMDNSTAEKFLIDGFPRSLDQAVAFEGSITNCQAVLYFECPEKILFDRIMKRSETSGRTDDNAESLKKRFKVFQNESYPVIEDYMKKNSVKTITCLGSFDSVYEQTKLAVTQILNQ</sequence>
<feature type="transmembrane region" description="Helical" evidence="11">
    <location>
        <begin position="74"/>
        <end position="94"/>
    </location>
</feature>
<organism evidence="12 13">
    <name type="scientific">Smittium culicis</name>
    <dbReference type="NCBI Taxonomy" id="133412"/>
    <lineage>
        <taxon>Eukaryota</taxon>
        <taxon>Fungi</taxon>
        <taxon>Fungi incertae sedis</taxon>
        <taxon>Zoopagomycota</taxon>
        <taxon>Kickxellomycotina</taxon>
        <taxon>Harpellomycetes</taxon>
        <taxon>Harpellales</taxon>
        <taxon>Legeriomycetaceae</taxon>
        <taxon>Smittium</taxon>
    </lineage>
</organism>
<protein>
    <submittedName>
        <fullName evidence="12">Uridylate kinase</fullName>
    </submittedName>
</protein>
<evidence type="ECO:0000256" key="7">
    <source>
        <dbReference type="ARBA" id="ARBA00023242"/>
    </source>
</evidence>
<dbReference type="Proteomes" id="UP000187283">
    <property type="component" value="Unassembled WGS sequence"/>
</dbReference>
<dbReference type="PANTHER" id="PTHR23359">
    <property type="entry name" value="NUCLEOTIDE KINASE"/>
    <property type="match status" value="1"/>
</dbReference>
<evidence type="ECO:0000256" key="5">
    <source>
        <dbReference type="ARBA" id="ARBA00022840"/>
    </source>
</evidence>
<evidence type="ECO:0000256" key="2">
    <source>
        <dbReference type="ARBA" id="ARBA00022679"/>
    </source>
</evidence>
<dbReference type="GO" id="GO:0005524">
    <property type="term" value="F:ATP binding"/>
    <property type="evidence" value="ECO:0007669"/>
    <property type="project" value="UniProtKB-KW"/>
</dbReference>
<dbReference type="OrthoDB" id="442176at2759"/>
<keyword evidence="11" id="KW-0472">Membrane</keyword>
<keyword evidence="2 9" id="KW-0808">Transferase</keyword>
<evidence type="ECO:0000313" key="13">
    <source>
        <dbReference type="Proteomes" id="UP000187283"/>
    </source>
</evidence>
<dbReference type="PROSITE" id="PS00113">
    <property type="entry name" value="ADENYLATE_KINASE"/>
    <property type="match status" value="1"/>
</dbReference>
<keyword evidence="11" id="KW-1133">Transmembrane helix</keyword>
<feature type="compositionally biased region" description="Low complexity" evidence="10">
    <location>
        <begin position="115"/>
        <end position="132"/>
    </location>
</feature>
<evidence type="ECO:0000256" key="6">
    <source>
        <dbReference type="ARBA" id="ARBA00022975"/>
    </source>
</evidence>
<dbReference type="InterPro" id="IPR027417">
    <property type="entry name" value="P-loop_NTPase"/>
</dbReference>
<dbReference type="STRING" id="133412.A0A1R1YFM2"/>
<dbReference type="EMBL" id="LSSN01000125">
    <property type="protein sequence ID" value="OMJ25717.1"/>
    <property type="molecule type" value="Genomic_DNA"/>
</dbReference>
<keyword evidence="1" id="KW-0963">Cytoplasm</keyword>
<accession>A0A1R1YFM2</accession>
<dbReference type="GO" id="GO:0016776">
    <property type="term" value="F:phosphotransferase activity, phosphate group as acceptor"/>
    <property type="evidence" value="ECO:0007669"/>
    <property type="project" value="InterPro"/>
</dbReference>
<dbReference type="InterPro" id="IPR033690">
    <property type="entry name" value="Adenylat_kinase_CS"/>
</dbReference>
<evidence type="ECO:0000313" key="12">
    <source>
        <dbReference type="EMBL" id="OMJ25717.1"/>
    </source>
</evidence>
<evidence type="ECO:0000256" key="4">
    <source>
        <dbReference type="ARBA" id="ARBA00022777"/>
    </source>
</evidence>
<keyword evidence="13" id="KW-1185">Reference proteome</keyword>
<dbReference type="InterPro" id="IPR006266">
    <property type="entry name" value="UMP_CMP_kinase"/>
</dbReference>
<keyword evidence="7" id="KW-0539">Nucleus</keyword>
<dbReference type="NCBIfam" id="TIGR01359">
    <property type="entry name" value="UMP_CMP_kin_fam"/>
    <property type="match status" value="1"/>
</dbReference>
<dbReference type="Pfam" id="PF00406">
    <property type="entry name" value="ADK"/>
    <property type="match status" value="1"/>
</dbReference>
<dbReference type="GO" id="GO:0006207">
    <property type="term" value="P:'de novo' pyrimidine nucleobase biosynthetic process"/>
    <property type="evidence" value="ECO:0007669"/>
    <property type="project" value="InterPro"/>
</dbReference>
<dbReference type="CDD" id="cd01428">
    <property type="entry name" value="ADK"/>
    <property type="match status" value="1"/>
</dbReference>
<comment type="caution">
    <text evidence="12">The sequence shown here is derived from an EMBL/GenBank/DDBJ whole genome shotgun (WGS) entry which is preliminary data.</text>
</comment>
<reference evidence="12 13" key="1">
    <citation type="submission" date="2017-01" db="EMBL/GenBank/DDBJ databases">
        <authorList>
            <person name="Mah S.A."/>
            <person name="Swanson W.J."/>
            <person name="Moy G.W."/>
            <person name="Vacquier V.D."/>
        </authorList>
    </citation>
    <scope>NUCLEOTIDE SEQUENCE [LARGE SCALE GENOMIC DNA]</scope>
    <source>
        <strain evidence="12 13">GSMNP</strain>
    </source>
</reference>
<feature type="compositionally biased region" description="Polar residues" evidence="10">
    <location>
        <begin position="141"/>
        <end position="152"/>
    </location>
</feature>
<evidence type="ECO:0000256" key="3">
    <source>
        <dbReference type="ARBA" id="ARBA00022741"/>
    </source>
</evidence>
<comment type="catalytic activity">
    <reaction evidence="8">
        <text>UMP + ATP = UDP + ADP</text>
        <dbReference type="Rhea" id="RHEA:24400"/>
        <dbReference type="ChEBI" id="CHEBI:30616"/>
        <dbReference type="ChEBI" id="CHEBI:57865"/>
        <dbReference type="ChEBI" id="CHEBI:58223"/>
        <dbReference type="ChEBI" id="CHEBI:456216"/>
        <dbReference type="EC" id="2.7.4.14"/>
    </reaction>
</comment>
<name>A0A1R1YFM2_9FUNG</name>
<dbReference type="InterPro" id="IPR000850">
    <property type="entry name" value="Adenylat/UMP-CMP_kin"/>
</dbReference>
<keyword evidence="4 9" id="KW-0418">Kinase</keyword>
<dbReference type="Gene3D" id="3.40.50.300">
    <property type="entry name" value="P-loop containing nucleotide triphosphate hydrolases"/>
    <property type="match status" value="1"/>
</dbReference>
<keyword evidence="3" id="KW-0547">Nucleotide-binding</keyword>
<dbReference type="PRINTS" id="PR00094">
    <property type="entry name" value="ADENYLTKNASE"/>
</dbReference>
<dbReference type="GO" id="GO:0009123">
    <property type="term" value="P:nucleoside monophosphate metabolic process"/>
    <property type="evidence" value="ECO:0007669"/>
    <property type="project" value="UniProtKB-ARBA"/>
</dbReference>
<keyword evidence="6" id="KW-0665">Pyrimidine biosynthesis</keyword>
<evidence type="ECO:0000256" key="9">
    <source>
        <dbReference type="RuleBase" id="RU003330"/>
    </source>
</evidence>
<keyword evidence="5" id="KW-0067">ATP-binding</keyword>
<evidence type="ECO:0000256" key="10">
    <source>
        <dbReference type="SAM" id="MobiDB-lite"/>
    </source>
</evidence>
<dbReference type="SUPFAM" id="SSF52540">
    <property type="entry name" value="P-loop containing nucleoside triphosphate hydrolases"/>
    <property type="match status" value="1"/>
</dbReference>
<feature type="region of interest" description="Disordered" evidence="10">
    <location>
        <begin position="115"/>
        <end position="152"/>
    </location>
</feature>
<evidence type="ECO:0000256" key="1">
    <source>
        <dbReference type="ARBA" id="ARBA00022490"/>
    </source>
</evidence>
<keyword evidence="11" id="KW-0812">Transmembrane</keyword>
<dbReference type="HAMAP" id="MF_00235">
    <property type="entry name" value="Adenylate_kinase_Adk"/>
    <property type="match status" value="1"/>
</dbReference>